<dbReference type="RefSeq" id="WP_007979819.1">
    <property type="nucleotide sequence ID" value="NZ_AEMG01000009.1"/>
</dbReference>
<evidence type="ECO:0000256" key="5">
    <source>
        <dbReference type="ARBA" id="ARBA00022692"/>
    </source>
</evidence>
<comment type="subcellular location">
    <subcellularLocation>
        <location evidence="1">Cell membrane</location>
        <topology evidence="1">Multi-pass membrane protein</topology>
    </subcellularLocation>
</comment>
<keyword evidence="6 10" id="KW-1133">Transmembrane helix</keyword>
<keyword evidence="2" id="KW-0813">Transport</keyword>
<evidence type="ECO:0000256" key="6">
    <source>
        <dbReference type="ARBA" id="ARBA00022989"/>
    </source>
</evidence>
<evidence type="ECO:0000256" key="4">
    <source>
        <dbReference type="ARBA" id="ARBA00022475"/>
    </source>
</evidence>
<dbReference type="eggNOG" id="arCOG01731">
    <property type="taxonomic scope" value="Archaea"/>
</dbReference>
<name>E7QTY6_HALPU</name>
<reference evidence="11 13" key="1">
    <citation type="journal article" date="2014" name="ISME J.">
        <title>Trehalose/2-sulfotrehalose biosynthesis and glycine-betaine uptake are widely spread mechanisms for osmoadaptation in the Halobacteriales.</title>
        <authorList>
            <person name="Youssef N.H."/>
            <person name="Savage-Ashlock K.N."/>
            <person name="McCully A.L."/>
            <person name="Luedtke B."/>
            <person name="Shaw E.I."/>
            <person name="Hoff W.D."/>
            <person name="Elshahed M.S."/>
        </authorList>
    </citation>
    <scope>NUCLEOTIDE SEQUENCE [LARGE SCALE GENOMIC DNA]</scope>
    <source>
        <strain evidence="11 13">DX253</strain>
    </source>
</reference>
<dbReference type="PANTHER" id="PTHR43298">
    <property type="entry name" value="MULTIDRUG RESISTANCE PROTEIN NORM-RELATED"/>
    <property type="match status" value="1"/>
</dbReference>
<reference evidence="14" key="2">
    <citation type="submission" date="2016-11" db="EMBL/GenBank/DDBJ databases">
        <authorList>
            <person name="Varghese N."/>
            <person name="Submissions S."/>
        </authorList>
    </citation>
    <scope>NUCLEOTIDE SEQUENCE [LARGE SCALE GENOMIC DNA]</scope>
    <source>
        <strain evidence="14">DX253</strain>
    </source>
</reference>
<dbReference type="PATRIC" id="fig|797209.4.peg.2226"/>
<dbReference type="NCBIfam" id="TIGR00797">
    <property type="entry name" value="matE"/>
    <property type="match status" value="1"/>
</dbReference>
<reference evidence="12" key="3">
    <citation type="submission" date="2016-11" db="EMBL/GenBank/DDBJ databases">
        <authorList>
            <person name="Jaros S."/>
            <person name="Januszkiewicz K."/>
            <person name="Wedrychowicz H."/>
        </authorList>
    </citation>
    <scope>NUCLEOTIDE SEQUENCE [LARGE SCALE GENOMIC DNA]</scope>
    <source>
        <strain evidence="12">DX253</strain>
    </source>
</reference>
<dbReference type="GO" id="GO:0005886">
    <property type="term" value="C:plasma membrane"/>
    <property type="evidence" value="ECO:0007669"/>
    <property type="project" value="UniProtKB-SubCell"/>
</dbReference>
<feature type="transmembrane region" description="Helical" evidence="10">
    <location>
        <begin position="377"/>
        <end position="400"/>
    </location>
</feature>
<dbReference type="AlphaFoldDB" id="E7QTY6"/>
<dbReference type="GO" id="GO:0006811">
    <property type="term" value="P:monoatomic ion transport"/>
    <property type="evidence" value="ECO:0007669"/>
    <property type="project" value="UniProtKB-KW"/>
</dbReference>
<dbReference type="Proteomes" id="UP000184203">
    <property type="component" value="Unassembled WGS sequence"/>
</dbReference>
<dbReference type="InterPro" id="IPR050222">
    <property type="entry name" value="MATE_MdtK"/>
</dbReference>
<dbReference type="CDD" id="cd13137">
    <property type="entry name" value="MATE_NorM_like"/>
    <property type="match status" value="1"/>
</dbReference>
<evidence type="ECO:0000256" key="7">
    <source>
        <dbReference type="ARBA" id="ARBA00023065"/>
    </source>
</evidence>
<proteinExistence type="predicted"/>
<feature type="transmembrane region" description="Helical" evidence="10">
    <location>
        <begin position="412"/>
        <end position="430"/>
    </location>
</feature>
<dbReference type="OrthoDB" id="214119at2157"/>
<feature type="transmembrane region" description="Helical" evidence="10">
    <location>
        <begin position="185"/>
        <end position="207"/>
    </location>
</feature>
<dbReference type="GO" id="GO:0015297">
    <property type="term" value="F:antiporter activity"/>
    <property type="evidence" value="ECO:0007669"/>
    <property type="project" value="UniProtKB-KW"/>
</dbReference>
<protein>
    <recommendedName>
        <fullName evidence="9">Multidrug-efflux transporter</fullName>
    </recommendedName>
</protein>
<evidence type="ECO:0000313" key="14">
    <source>
        <dbReference type="Proteomes" id="UP000184203"/>
    </source>
</evidence>
<feature type="transmembrane region" description="Helical" evidence="10">
    <location>
        <begin position="436"/>
        <end position="459"/>
    </location>
</feature>
<dbReference type="GO" id="GO:0042910">
    <property type="term" value="F:xenobiotic transmembrane transporter activity"/>
    <property type="evidence" value="ECO:0007669"/>
    <property type="project" value="InterPro"/>
</dbReference>
<dbReference type="STRING" id="797209.GCA_000376445_02528"/>
<keyword evidence="3" id="KW-0050">Antiport</keyword>
<dbReference type="PANTHER" id="PTHR43298:SF2">
    <property type="entry name" value="FMN_FAD EXPORTER YEEO-RELATED"/>
    <property type="match status" value="1"/>
</dbReference>
<keyword evidence="8 10" id="KW-0472">Membrane</keyword>
<accession>E7QTY6</accession>
<evidence type="ECO:0000313" key="13">
    <source>
        <dbReference type="Proteomes" id="UP000003751"/>
    </source>
</evidence>
<evidence type="ECO:0000256" key="3">
    <source>
        <dbReference type="ARBA" id="ARBA00022449"/>
    </source>
</evidence>
<dbReference type="Pfam" id="PF01554">
    <property type="entry name" value="MatE"/>
    <property type="match status" value="2"/>
</dbReference>
<keyword evidence="14" id="KW-1185">Reference proteome</keyword>
<feature type="transmembrane region" description="Helical" evidence="10">
    <location>
        <begin position="281"/>
        <end position="300"/>
    </location>
</feature>
<feature type="transmembrane region" description="Helical" evidence="10">
    <location>
        <begin position="342"/>
        <end position="365"/>
    </location>
</feature>
<gene>
    <name evidence="12" type="ORF">SAMN05444342_2472</name>
    <name evidence="11" type="ORF">ZOD2009_11330</name>
</gene>
<evidence type="ECO:0000256" key="10">
    <source>
        <dbReference type="SAM" id="Phobius"/>
    </source>
</evidence>
<dbReference type="EMBL" id="FRAN01000003">
    <property type="protein sequence ID" value="SHK87402.1"/>
    <property type="molecule type" value="Genomic_DNA"/>
</dbReference>
<evidence type="ECO:0000256" key="1">
    <source>
        <dbReference type="ARBA" id="ARBA00004651"/>
    </source>
</evidence>
<feature type="transmembrane region" description="Helical" evidence="10">
    <location>
        <begin position="52"/>
        <end position="71"/>
    </location>
</feature>
<dbReference type="PIRSF" id="PIRSF006603">
    <property type="entry name" value="DinF"/>
    <property type="match status" value="1"/>
</dbReference>
<dbReference type="EMBL" id="AEMG01000009">
    <property type="protein sequence ID" value="EFW92065.1"/>
    <property type="molecule type" value="Genomic_DNA"/>
</dbReference>
<dbReference type="InterPro" id="IPR048279">
    <property type="entry name" value="MdtK-like"/>
</dbReference>
<feature type="transmembrane region" description="Helical" evidence="10">
    <location>
        <begin position="213"/>
        <end position="234"/>
    </location>
</feature>
<dbReference type="InterPro" id="IPR002528">
    <property type="entry name" value="MATE_fam"/>
</dbReference>
<evidence type="ECO:0000256" key="9">
    <source>
        <dbReference type="ARBA" id="ARBA00031636"/>
    </source>
</evidence>
<keyword evidence="5 10" id="KW-0812">Transmembrane</keyword>
<feature type="transmembrane region" description="Helical" evidence="10">
    <location>
        <begin position="154"/>
        <end position="176"/>
    </location>
</feature>
<keyword evidence="7" id="KW-0406">Ion transport</keyword>
<keyword evidence="4" id="KW-1003">Cell membrane</keyword>
<sequence length="482" mass="50384">MDARFPNPARWTILAIGLVLSRLGLVDAKNVRRTTDLAWPRIVTGIARMSKNAVDVAFVGIAIGPAAIAGVGFAAPFWGMAFSLGGGFAGGTIALVSQRYGAGAYEEMGQAIRSSVALVLLVSLPVAAAFWLFPTELVSLMTGDEMTVELGARYLHIVSLGVPLAALNLVGSRIYIGADDAWTPMLLRAGGAVTNIVLSAVFVFQFGMGVAGAAWGTVLSNVVVTAVFAVGVVAGRLPGVGELPVKVDPTGTYLDVETVRQVVHIGLPVVGRNMVWTVAKFPMLAIVALFGPSVAAAYVISRRIWGLMNTPGWGFGLASSSLVGQELGAGDERSAETYARDVILFSVATYVVAAALVFAFAKPIVLSFVADSGDPSIPVAVSLVYVSCVAILAQGVNGSVAGPLDASGDTRWPFMAQAVGMFCCSIPLAYLGATTALGITGLYLSFVAETTIPAVLNYYRFSTGRWKVISRQFRPEASYADD</sequence>
<evidence type="ECO:0000313" key="11">
    <source>
        <dbReference type="EMBL" id="EFW92065.1"/>
    </source>
</evidence>
<feature type="transmembrane region" description="Helical" evidence="10">
    <location>
        <begin position="116"/>
        <end position="134"/>
    </location>
</feature>
<dbReference type="Proteomes" id="UP000003751">
    <property type="component" value="Unassembled WGS sequence"/>
</dbReference>
<evidence type="ECO:0000313" key="12">
    <source>
        <dbReference type="EMBL" id="SHK87402.1"/>
    </source>
</evidence>
<evidence type="ECO:0000256" key="2">
    <source>
        <dbReference type="ARBA" id="ARBA00022448"/>
    </source>
</evidence>
<evidence type="ECO:0000256" key="8">
    <source>
        <dbReference type="ARBA" id="ARBA00023136"/>
    </source>
</evidence>
<organism evidence="11 13">
    <name type="scientific">Haladaptatus paucihalophilus DX253</name>
    <dbReference type="NCBI Taxonomy" id="797209"/>
    <lineage>
        <taxon>Archaea</taxon>
        <taxon>Methanobacteriati</taxon>
        <taxon>Methanobacteriota</taxon>
        <taxon>Stenosarchaea group</taxon>
        <taxon>Halobacteria</taxon>
        <taxon>Halobacteriales</taxon>
        <taxon>Haladaptataceae</taxon>
        <taxon>Haladaptatus</taxon>
    </lineage>
</organism>